<dbReference type="CDD" id="cd05163">
    <property type="entry name" value="PIKK_TRRAP"/>
    <property type="match status" value="1"/>
</dbReference>
<organism evidence="5 6">
    <name type="scientific">Trametes pubescens</name>
    <name type="common">White-rot fungus</name>
    <dbReference type="NCBI Taxonomy" id="154538"/>
    <lineage>
        <taxon>Eukaryota</taxon>
        <taxon>Fungi</taxon>
        <taxon>Dikarya</taxon>
        <taxon>Basidiomycota</taxon>
        <taxon>Agaricomycotina</taxon>
        <taxon>Agaricomycetes</taxon>
        <taxon>Polyporales</taxon>
        <taxon>Polyporaceae</taxon>
        <taxon>Trametes</taxon>
    </lineage>
</organism>
<dbReference type="GO" id="GO:0000124">
    <property type="term" value="C:SAGA complex"/>
    <property type="evidence" value="ECO:0007669"/>
    <property type="project" value="TreeGrafter"/>
</dbReference>
<dbReference type="OrthoDB" id="5570127at2759"/>
<reference evidence="5 6" key="1">
    <citation type="submission" date="2016-10" db="EMBL/GenBank/DDBJ databases">
        <title>Genome sequence of the basidiomycete white-rot fungus Trametes pubescens.</title>
        <authorList>
            <person name="Makela M.R."/>
            <person name="Granchi Z."/>
            <person name="Peng M."/>
            <person name="De Vries R.P."/>
            <person name="Grigoriev I."/>
            <person name="Riley R."/>
            <person name="Hilden K."/>
        </authorList>
    </citation>
    <scope>NUCLEOTIDE SEQUENCE [LARGE SCALE GENOMIC DNA]</scope>
    <source>
        <strain evidence="5 6">FBCC735</strain>
    </source>
</reference>
<dbReference type="InterPro" id="IPR046805">
    <property type="entry name" value="Tra1_ring"/>
</dbReference>
<dbReference type="InterPro" id="IPR011990">
    <property type="entry name" value="TPR-like_helical_dom_sf"/>
</dbReference>
<feature type="domain" description="FAT" evidence="4">
    <location>
        <begin position="1979"/>
        <end position="2536"/>
    </location>
</feature>
<comment type="similarity">
    <text evidence="1">Belongs to the PI3/PI4-kinase family. TRA1 subfamily.</text>
</comment>
<dbReference type="InterPro" id="IPR046807">
    <property type="entry name" value="Tra1_central"/>
</dbReference>
<evidence type="ECO:0000256" key="2">
    <source>
        <dbReference type="SAM" id="MobiDB-lite"/>
    </source>
</evidence>
<name>A0A1M2V899_TRAPU</name>
<dbReference type="PANTHER" id="PTHR11139">
    <property type="entry name" value="ATAXIA TELANGIECTASIA MUTATED ATM -RELATED"/>
    <property type="match status" value="1"/>
</dbReference>
<dbReference type="SMART" id="SM00146">
    <property type="entry name" value="PI3Kc"/>
    <property type="match status" value="1"/>
</dbReference>
<comment type="caution">
    <text evidence="5">The sequence shown here is derived from an EMBL/GenBank/DDBJ whole genome shotgun (WGS) entry which is preliminary data.</text>
</comment>
<dbReference type="SUPFAM" id="SSF48371">
    <property type="entry name" value="ARM repeat"/>
    <property type="match status" value="3"/>
</dbReference>
<dbReference type="SUPFAM" id="SSF56112">
    <property type="entry name" value="Protein kinase-like (PK-like)"/>
    <property type="match status" value="1"/>
</dbReference>
<keyword evidence="6" id="KW-1185">Reference proteome</keyword>
<dbReference type="InterPro" id="IPR016024">
    <property type="entry name" value="ARM-type_fold"/>
</dbReference>
<dbReference type="Pfam" id="PF20175">
    <property type="entry name" value="Tra1_central"/>
    <property type="match status" value="1"/>
</dbReference>
<proteinExistence type="inferred from homology"/>
<evidence type="ECO:0000313" key="5">
    <source>
        <dbReference type="EMBL" id="OJT03767.1"/>
    </source>
</evidence>
<feature type="compositionally biased region" description="Low complexity" evidence="2">
    <location>
        <begin position="2577"/>
        <end position="2586"/>
    </location>
</feature>
<dbReference type="Pfam" id="PF20206">
    <property type="entry name" value="Tra1_ring"/>
    <property type="match status" value="2"/>
</dbReference>
<dbReference type="EMBL" id="MNAD01001599">
    <property type="protein sequence ID" value="OJT03767.1"/>
    <property type="molecule type" value="Genomic_DNA"/>
</dbReference>
<dbReference type="GO" id="GO:0006281">
    <property type="term" value="P:DNA repair"/>
    <property type="evidence" value="ECO:0007669"/>
    <property type="project" value="TreeGrafter"/>
</dbReference>
<evidence type="ECO:0000259" key="3">
    <source>
        <dbReference type="PROSITE" id="PS50290"/>
    </source>
</evidence>
<evidence type="ECO:0000313" key="6">
    <source>
        <dbReference type="Proteomes" id="UP000184267"/>
    </source>
</evidence>
<dbReference type="InterPro" id="IPR000403">
    <property type="entry name" value="PI3/4_kinase_cat_dom"/>
</dbReference>
<evidence type="ECO:0000256" key="1">
    <source>
        <dbReference type="ARBA" id="ARBA00007234"/>
    </source>
</evidence>
<dbReference type="OMA" id="CLDLYGQ"/>
<protein>
    <submittedName>
        <fullName evidence="5">Transcription-associated protein 1</fullName>
    </submittedName>
</protein>
<dbReference type="PANTHER" id="PTHR11139:SF1">
    <property type="entry name" value="TRANSFORMATION_TRANSCRIPTION DOMAIN-ASSOCIATED PROTEIN"/>
    <property type="match status" value="1"/>
</dbReference>
<dbReference type="Pfam" id="PF02259">
    <property type="entry name" value="FAT"/>
    <property type="match status" value="1"/>
</dbReference>
<dbReference type="Proteomes" id="UP000184267">
    <property type="component" value="Unassembled WGS sequence"/>
</dbReference>
<dbReference type="InterPro" id="IPR011009">
    <property type="entry name" value="Kinase-like_dom_sf"/>
</dbReference>
<dbReference type="GO" id="GO:0004672">
    <property type="term" value="F:protein kinase activity"/>
    <property type="evidence" value="ECO:0007669"/>
    <property type="project" value="UniProtKB-ARBA"/>
</dbReference>
<dbReference type="GO" id="GO:0005634">
    <property type="term" value="C:nucleus"/>
    <property type="evidence" value="ECO:0007669"/>
    <property type="project" value="TreeGrafter"/>
</dbReference>
<dbReference type="STRING" id="154538.A0A1M2V899"/>
<dbReference type="GO" id="GO:0035267">
    <property type="term" value="C:NuA4 histone acetyltransferase complex"/>
    <property type="evidence" value="ECO:0007669"/>
    <property type="project" value="TreeGrafter"/>
</dbReference>
<feature type="domain" description="PI3K/PI4K catalytic" evidence="3">
    <location>
        <begin position="2774"/>
        <end position="3104"/>
    </location>
</feature>
<feature type="region of interest" description="Disordered" evidence="2">
    <location>
        <begin position="2563"/>
        <end position="2598"/>
    </location>
</feature>
<dbReference type="InterPro" id="IPR014009">
    <property type="entry name" value="PIK_FAT"/>
</dbReference>
<dbReference type="PROSITE" id="PS50290">
    <property type="entry name" value="PI3_4_KINASE_3"/>
    <property type="match status" value="1"/>
</dbReference>
<gene>
    <name evidence="5" type="ORF">TRAPUB_5589</name>
</gene>
<dbReference type="Pfam" id="PF00454">
    <property type="entry name" value="PI3_PI4_kinase"/>
    <property type="match status" value="1"/>
</dbReference>
<dbReference type="SUPFAM" id="SSF48452">
    <property type="entry name" value="TPR-like"/>
    <property type="match status" value="1"/>
</dbReference>
<sequence>MAAKVIFNLIEIEVQKDIHQNAARILSMLLEACVDKVDSLVSVQAERLSKAAKDTDTASEFIDFAIIEKSRPLVNPCYATEKPEDHVGEYRNVVRTIIHAFRVLIVGLKKSDAPVPDGALIARLFDSCIRAMAFFDTDARDAHDAMDWLAGGLAELNLHIFQEVWTRKIGFYLAAAEKRPFLMAIASMLLNKEATSPTLVAIVLRHLVDRLPELGDYDDQSAAVLIRVFKMAFSAVTAFPQLNESILASHLGKLIMDCFPLAAKTTRPINYFHLLRALFRSIGGGGGRFELLYKEVLPLLPDMLEGLNRRLQSAEKGTRDMIVELFLTVPLRLTHLIPYLSYLMKPLALALRGTPDLVTQGLRTLELCIDNLTPDFLDPTLNAVLRELMEALHDLLKPTPANHHHAHTTIRILGKLGGRNRKLLEKEPLLSYRTQVEPVTARFSFGPQLGNIELTPMSVLSANIFSSTSKYGPQYRPLAYSYLEQCLSLVLHEGVKGREREELFIRSLETLFDALHVQDVQEKAEKTLTDLSRFLFASEVRRNAVRDAVTRRYPSPIFNCYLTALQHGLARDKPEEAKKALDLVEVSIRELVAMAAGSEVSVNDVVATLHQIASRFLSLCLEEAWICRSAGCGGIRVMTNISDLGVRWVNEREVDLVRMLLHVLKDMPHDLPHDADTVVDVLHRVLRVGSDNTLTSDGEQLRENKILHVVGLFFAELSSPNPIVRKAAQECIALLAELSEKSIYDLLMPHRDRMLASIYTKPLRALPFPLQIGMIEGIRYCVSLNPPLPEANDELFRLLHETLALADADDMALVGRTNGRQSSLDIIKLRVACIKLLTASMPMTDFFARQHATRQRVTTVYFKSLYSPTPEIKEVAHEGLRMVLTHQSRLPKELLQTGLRPILMNLADPKRLSIPGLEGLARLLELLTNYFKVEIGHKLLDHFRIVADPQMLQQSSRLPLMENDGIKKLVCLANIFHLLPSAANIFLENLVNAIVQTESALHFSGESPFSAPLAKYLDRYPSDAMDYFMKHLAFPMQIRTLRSILRAKLAPNLLRELNARSSLLVAACLEGRDANLIMPGLLLCADLSELVPGWVLDNKHAVDAVVALWRSEPLVESRNPPSAELLQKYTLMLSIFKQALEQSPRIDILFDLVNVFIRRHPLDVVSVIQFLYRHVALSTNLAFRRNILLRFLIWFDDPSYTWSQKALFLQYIISPMLLMHATHSPVKAGLVDTDIVQRMQTRIWQPLGASETAALTSFPGADDLVKIEFLRLTTIMVQHYSEFLQEAKRDIIKCTWLFISSEDPLVKHSAYILAARFFDVFDGPPKFLLRLWTGLLKGPHSEGRHLVKQALDVLAPTLLRSQSSEPGYPQWAKTTRRLLAEDGVNSTQTNLVYHLIGAQPALFFPVRALFVPHIVNHLMKLGLSPGSNIESRLLSIELVQVIFDWETKATASASSMAVDNAPSSTPSEEWTTPLGFRENMVSYLIKLSTTALDVQSRSMVIPRALALLRNLIGQEGWGDVTIKLNFFSRALEQNDFTEDAAKLSATSTAKVLQLVSAERDDAWFRNNVAALTKLVRKGMFSEDPALQDALYPVVDRILRLFPLPKEEDIAQSDISEFHTVVHTAISDSLRSSEGARTTPLRGALLVLKTVVQVAPERIDAYCSNLMKLLSKLAKDHIHTTVPTPPGFEILVRILMAILEICHIAVVHLGDQRKWLLSTLVVLVDKSKSSHLRRYMLDIGRDWAMNKRDAYPTMKEKASLLQKMVQYEVRGERGDVLYNNYLELIYEIYTDTSLRRSDLTTRLEHPFLLGCRAVDHTIRERFIDLLDMSVPRSLYSRLVFILGVQSWEHLADHNWIYLALHLILGSVEGDLTVSPDRRGTFESGWSTPPFPLSRASAFIKPMQRLLFVDKQVAHDVWVSVFPAAWACLTRREQADITHHMITLLSKDYHIRQAEMRPNVIMTLLAGIQACSSPMTLPPHLVKYLAKTFGAWHIATEMLECSLTYVREDEIVVRDTIYDSLAELYAELAEEDVFYGLWRRRALYAETNAGIAFEQAGMWEQASNMYELAQNRTRSGALPFSEVEFCLWEDHWILSAEKLQHWDILFELGKQDQNVDLILESAWRTKDWVDNREQMDNYVKELRDVATPRRRVFEAFIGLLKMSSTPDKNTDYTKILDEAMQLALRKWVNLPHQFSTAHIPLLQHFQQIVELQEAIQIFASLAVTNAQNLEKKSSDLKMLLQAWRERLPNICDDITIWSDLVAWRQNVFNAINKAYIPLIAPANQGSGANAGSTNTFGYRGYHETAWIINRFAHVARKHELLDVCFTSLNRIYTLPNIEISEAFLKLREQARCHYQKPGDLQAGLEVINNTNLMYFSNTQKAEFYTLKGMFHAKLGRNDDANNAFGQAVQLDMFQAKAWAAWGKYNDKMFKEIPTDMSYASNAVSCYLQAAGLYKNRKSRPLLTRVLWLLSVDDNSLLISQAFDRYKGDAAFWYWITLIPQLCLSVSQREAKQARYILLNLAKLYPQALFFPLRTTKEDMNLLKRQASQAAQAVAVAAARANAPQSADGGVKVNGGGDDGNVNGQGSSGPPRPAPPELSVPTATRQSWELIDEIVQILKTAFPLLILTLETVVEQIAQRFKASSEEEIYRLTCMLLQDAMQQYIIRMSNDDDGQLTPTTVNTLSRLAINLSGSARRDYEEDFIKSKPSLQEYIRKLQQWRDKYERLLDARPRVQSLDNLSHYLIEFQYTKFDEVEVPGQYTEDKDTNQNFVRIRRFGPRYENCRSHGYCWRRLTIKGHDGSSTSFAVQLPSGRHCRREERTMQIFRILNSTLSRKKETRKRNLHFHLPAAVSCAPNLRLLQNDSSYITLGDIYDKHCEDSGMAREEPVLMSGEKVKVAMREFKQRSGRAPNKGEFYILKKELLDDVVAKTCSEDVLTRYMMRTMDGPSELWRMRKEFALQLSSVSFMTYLLCLGSRLPSRFHWSRSTGQIAMSEILPGLTSHAPYFTSPDAVPFRFTPNMQHLLGPIMTEGILAAGIMSIGRCLTEPENDLEHQLCLFARDEVMTWLHQHHRGKVPQIDINFRLHVAANIESVVKRAETMACKVEREQALAQTAQNISTIPAVQTVANLISTATNPINLVKMTEMFVPWF</sequence>
<accession>A0A1M2V899</accession>
<dbReference type="GO" id="GO:0006355">
    <property type="term" value="P:regulation of DNA-templated transcription"/>
    <property type="evidence" value="ECO:0007669"/>
    <property type="project" value="TreeGrafter"/>
</dbReference>
<dbReference type="PROSITE" id="PS51189">
    <property type="entry name" value="FAT"/>
    <property type="match status" value="1"/>
</dbReference>
<evidence type="ECO:0000259" key="4">
    <source>
        <dbReference type="PROSITE" id="PS51189"/>
    </source>
</evidence>
<dbReference type="InterPro" id="IPR003151">
    <property type="entry name" value="PIK-rel_kinase_FAT"/>
</dbReference>
<dbReference type="InterPro" id="IPR050517">
    <property type="entry name" value="DDR_Repair_Kinase"/>
</dbReference>